<dbReference type="GO" id="GO:0019748">
    <property type="term" value="P:secondary metabolic process"/>
    <property type="evidence" value="ECO:0007669"/>
    <property type="project" value="TreeGrafter"/>
</dbReference>
<dbReference type="RefSeq" id="WP_075511872.1">
    <property type="nucleotide sequence ID" value="NZ_CP089224.1"/>
</dbReference>
<name>A0A163YD79_9MYCO</name>
<dbReference type="Gene3D" id="3.20.20.140">
    <property type="entry name" value="Metal-dependent hydrolases"/>
    <property type="match status" value="1"/>
</dbReference>
<comment type="caution">
    <text evidence="4">The sequence shown here is derived from an EMBL/GenBank/DDBJ whole genome shotgun (WGS) entry which is preliminary data.</text>
</comment>
<evidence type="ECO:0000313" key="5">
    <source>
        <dbReference type="Proteomes" id="UP000077342"/>
    </source>
</evidence>
<dbReference type="PANTHER" id="PTHR21240:SF28">
    <property type="entry name" value="ISO-OROTATE DECARBOXYLASE (EUROFUNG)"/>
    <property type="match status" value="1"/>
</dbReference>
<evidence type="ECO:0000259" key="3">
    <source>
        <dbReference type="Pfam" id="PF04909"/>
    </source>
</evidence>
<feature type="region of interest" description="Disordered" evidence="2">
    <location>
        <begin position="30"/>
        <end position="64"/>
    </location>
</feature>
<dbReference type="InterPro" id="IPR032466">
    <property type="entry name" value="Metal_Hydrolase"/>
</dbReference>
<gene>
    <name evidence="4" type="ORF">A4G28_00900</name>
</gene>
<evidence type="ECO:0000256" key="1">
    <source>
        <dbReference type="ARBA" id="ARBA00023239"/>
    </source>
</evidence>
<accession>A0A163YD79</accession>
<dbReference type="InterPro" id="IPR006680">
    <property type="entry name" value="Amidohydro-rel"/>
</dbReference>
<proteinExistence type="predicted"/>
<dbReference type="GO" id="GO:0016787">
    <property type="term" value="F:hydrolase activity"/>
    <property type="evidence" value="ECO:0007669"/>
    <property type="project" value="InterPro"/>
</dbReference>
<dbReference type="GO" id="GO:0016831">
    <property type="term" value="F:carboxy-lyase activity"/>
    <property type="evidence" value="ECO:0007669"/>
    <property type="project" value="InterPro"/>
</dbReference>
<evidence type="ECO:0000313" key="4">
    <source>
        <dbReference type="EMBL" id="KZS60326.1"/>
    </source>
</evidence>
<keyword evidence="1" id="KW-0456">Lyase</keyword>
<dbReference type="GO" id="GO:0005737">
    <property type="term" value="C:cytoplasm"/>
    <property type="evidence" value="ECO:0007669"/>
    <property type="project" value="TreeGrafter"/>
</dbReference>
<feature type="domain" description="Amidohydrolase-related" evidence="3">
    <location>
        <begin position="105"/>
        <end position="353"/>
    </location>
</feature>
<organism evidence="4 5">
    <name type="scientific">Mycobacterium ostraviense</name>
    <dbReference type="NCBI Taxonomy" id="2738409"/>
    <lineage>
        <taxon>Bacteria</taxon>
        <taxon>Bacillati</taxon>
        <taxon>Actinomycetota</taxon>
        <taxon>Actinomycetes</taxon>
        <taxon>Mycobacteriales</taxon>
        <taxon>Mycobacteriaceae</taxon>
        <taxon>Mycobacterium</taxon>
    </lineage>
</organism>
<protein>
    <submittedName>
        <fullName evidence="4">2-amino-3-carboxymuconate-6-semialdehyde decarboxylase</fullName>
    </submittedName>
</protein>
<dbReference type="Proteomes" id="UP000077342">
    <property type="component" value="Unassembled WGS sequence"/>
</dbReference>
<dbReference type="EMBL" id="LWCI01000128">
    <property type="protein sequence ID" value="KZS60326.1"/>
    <property type="molecule type" value="Genomic_DNA"/>
</dbReference>
<dbReference type="AlphaFoldDB" id="A0A163YD79"/>
<dbReference type="Pfam" id="PF04909">
    <property type="entry name" value="Amidohydro_2"/>
    <property type="match status" value="1"/>
</dbReference>
<dbReference type="InterPro" id="IPR032465">
    <property type="entry name" value="ACMSD"/>
</dbReference>
<sequence length="355" mass="39342">MRIIDADGHVAENPSLAIEALKRWPEYVQPSTDGRPGLRIEGRNYPEDAGPGAGCPPQHGITTAGDIHTATAEGVLSDADRDHLDTMVLYPSLGLCVPSLESPEFAAGFARLYNQWIADFCAPSNGRLRGVAVTPIEHGQMAIDIMAEAKELGLVATLVPPALKTRNLDHPDLDPFYAAAVELEMPLGIHGAPGIHLPKIGVDRFTNYIQVHCISFPFDQMTAMTALVSGGVFERHPRLRVAFLEAGAGWVPFFIDRLHEHYEKRGDWIEGGWRRDPQDYWRAGNIWVTCEPEEPILPGVIDVLGDDHIMFASDYPHWDGEWPESTKHLRTRSDISEGSREKIGGRNAQRFYALN</sequence>
<feature type="compositionally biased region" description="Basic and acidic residues" evidence="2">
    <location>
        <begin position="36"/>
        <end position="46"/>
    </location>
</feature>
<keyword evidence="5" id="KW-1185">Reference proteome</keyword>
<reference evidence="5" key="1">
    <citation type="submission" date="2016-04" db="EMBL/GenBank/DDBJ databases">
        <authorList>
            <person name="Strapagiel D."/>
            <person name="Borowka P."/>
            <person name="Marciniak B."/>
            <person name="Bakula Z."/>
            <person name="Van Ingen J."/>
            <person name="Safianowska A."/>
            <person name="Dziadek J."/>
            <person name="Jagielski T."/>
        </authorList>
    </citation>
    <scope>NUCLEOTIDE SEQUENCE [LARGE SCALE GENOMIC DNA]</scope>
    <source>
        <strain evidence="5">1010001458</strain>
    </source>
</reference>
<dbReference type="PANTHER" id="PTHR21240">
    <property type="entry name" value="2-AMINO-3-CARBOXYLMUCONATE-6-SEMIALDEHYDE DECARBOXYLASE"/>
    <property type="match status" value="1"/>
</dbReference>
<evidence type="ECO:0000256" key="2">
    <source>
        <dbReference type="SAM" id="MobiDB-lite"/>
    </source>
</evidence>
<dbReference type="SUPFAM" id="SSF51556">
    <property type="entry name" value="Metallo-dependent hydrolases"/>
    <property type="match status" value="1"/>
</dbReference>